<evidence type="ECO:0000256" key="4">
    <source>
        <dbReference type="ARBA" id="ARBA00004123"/>
    </source>
</evidence>
<keyword evidence="6" id="KW-0507">mRNA processing</keyword>
<comment type="similarity">
    <text evidence="5">Belongs to the lariat debranching enzyme family.</text>
</comment>
<name>A0A0F7SQR8_PHARH</name>
<sequence>MHIAIEGCCHGELDAIYASIHKAEREKGIKVDLLLICGDFQALRNPHDFESLAVPQKFRNLGSFHSYYSGQKVAPLLTIVIGGNHEASNYMWELYHGGWLAPNIYYLGTSGSVLVNGIRISGASGIFKSHDYRKGFFETVPFDRSTLRSVYHIRHHSVSKLLLLPPTPSPSSSSSSQIPHIFLSHDWPLTISKHGDLPTLLRRKPFFQQEIEENTLGSPPLLELLQRLRPAYWFSAHLHVKFAAVWKHLESAVSEQLRAELPTEISIQSAAGVEGNPDEILLDEDEDDVDAKEEANVNILLLLPSSSTTINPDEILLDDDDDDDLRDGQTPYVTPPSAPTPIHVPLSDIDEASTKSTLAELAEVSEGQPGLSANPDEILLDDGDDDDEEPEQGQGHVNYRSPKESEEREVEVVRLDERPDLVAQTGSSKDYVTKFLALDKCLPNKDFLQILEIPTASARPDTPLSFTFDPDWLAITRAMHPFLSLQPHPSVRIPSESDLRLLVEKEARWVESNGLGWVKDEEEKNVRGKAEVGSWQKFWKTAPAVDEPGGGPAAWYTNPQTLAFCTMLQIENKINPVPAGFEAPPLPFEIPSSSATTADYQAEQEGGMFGVYEDIHKNV</sequence>
<comment type="cofactor">
    <cofactor evidence="3">
        <name>Fe(2+)</name>
        <dbReference type="ChEBI" id="CHEBI:29033"/>
    </cofactor>
</comment>
<dbReference type="InterPro" id="IPR004843">
    <property type="entry name" value="Calcineurin-like_PHP"/>
</dbReference>
<keyword evidence="9" id="KW-0862">Zinc</keyword>
<dbReference type="GO" id="GO:0000398">
    <property type="term" value="P:mRNA splicing, via spliceosome"/>
    <property type="evidence" value="ECO:0007669"/>
    <property type="project" value="TreeGrafter"/>
</dbReference>
<feature type="region of interest" description="Disordered" evidence="13">
    <location>
        <begin position="310"/>
        <end position="346"/>
    </location>
</feature>
<dbReference type="SMART" id="SM01124">
    <property type="entry name" value="DBR1"/>
    <property type="match status" value="1"/>
</dbReference>
<evidence type="ECO:0000256" key="13">
    <source>
        <dbReference type="SAM" id="MobiDB-lite"/>
    </source>
</evidence>
<evidence type="ECO:0000256" key="3">
    <source>
        <dbReference type="ARBA" id="ARBA00001954"/>
    </source>
</evidence>
<evidence type="ECO:0000256" key="12">
    <source>
        <dbReference type="ARBA" id="ARBA00023242"/>
    </source>
</evidence>
<dbReference type="InterPro" id="IPR029052">
    <property type="entry name" value="Metallo-depent_PP-like"/>
</dbReference>
<evidence type="ECO:0000256" key="9">
    <source>
        <dbReference type="ARBA" id="ARBA00022833"/>
    </source>
</evidence>
<keyword evidence="8" id="KW-0378">Hydrolase</keyword>
<keyword evidence="7" id="KW-0479">Metal-binding</keyword>
<evidence type="ECO:0000256" key="11">
    <source>
        <dbReference type="ARBA" id="ARBA00023211"/>
    </source>
</evidence>
<evidence type="ECO:0000259" key="14">
    <source>
        <dbReference type="SMART" id="SM01124"/>
    </source>
</evidence>
<comment type="subcellular location">
    <subcellularLocation>
        <location evidence="4">Nucleus</location>
    </subcellularLocation>
</comment>
<evidence type="ECO:0000256" key="10">
    <source>
        <dbReference type="ARBA" id="ARBA00023004"/>
    </source>
</evidence>
<comment type="cofactor">
    <cofactor evidence="2">
        <name>Zn(2+)</name>
        <dbReference type="ChEBI" id="CHEBI:29105"/>
    </cofactor>
</comment>
<dbReference type="AlphaFoldDB" id="A0A0F7SQR8"/>
<evidence type="ECO:0000256" key="6">
    <source>
        <dbReference type="ARBA" id="ARBA00022664"/>
    </source>
</evidence>
<evidence type="ECO:0000256" key="8">
    <source>
        <dbReference type="ARBA" id="ARBA00022801"/>
    </source>
</evidence>
<feature type="compositionally biased region" description="Acidic residues" evidence="13">
    <location>
        <begin position="315"/>
        <end position="325"/>
    </location>
</feature>
<dbReference type="EMBL" id="LN483124">
    <property type="protein sequence ID" value="CED82393.1"/>
    <property type="molecule type" value="Genomic_DNA"/>
</dbReference>
<evidence type="ECO:0000256" key="1">
    <source>
        <dbReference type="ARBA" id="ARBA00001936"/>
    </source>
</evidence>
<comment type="cofactor">
    <cofactor evidence="1">
        <name>Mn(2+)</name>
        <dbReference type="ChEBI" id="CHEBI:29035"/>
    </cofactor>
</comment>
<dbReference type="Pfam" id="PF00149">
    <property type="entry name" value="Metallophos"/>
    <property type="match status" value="1"/>
</dbReference>
<evidence type="ECO:0000256" key="7">
    <source>
        <dbReference type="ARBA" id="ARBA00022723"/>
    </source>
</evidence>
<dbReference type="SUPFAM" id="SSF56300">
    <property type="entry name" value="Metallo-dependent phosphatases"/>
    <property type="match status" value="1"/>
</dbReference>
<proteinExistence type="inferred from homology"/>
<keyword evidence="11" id="KW-0464">Manganese</keyword>
<protein>
    <submittedName>
        <fullName evidence="15">RNA lariat debranching enzyme</fullName>
    </submittedName>
</protein>
<reference evidence="15" key="1">
    <citation type="submission" date="2014-08" db="EMBL/GenBank/DDBJ databases">
        <authorList>
            <person name="Sharma Rahul"/>
            <person name="Thines Marco"/>
        </authorList>
    </citation>
    <scope>NUCLEOTIDE SEQUENCE</scope>
</reference>
<dbReference type="PANTHER" id="PTHR12849">
    <property type="entry name" value="RNA LARIAT DEBRANCHING ENZYME"/>
    <property type="match status" value="1"/>
</dbReference>
<evidence type="ECO:0000256" key="5">
    <source>
        <dbReference type="ARBA" id="ARBA00006045"/>
    </source>
</evidence>
<feature type="region of interest" description="Disordered" evidence="13">
    <location>
        <begin position="362"/>
        <end position="408"/>
    </location>
</feature>
<organism evidence="15">
    <name type="scientific">Phaffia rhodozyma</name>
    <name type="common">Yeast</name>
    <name type="synonym">Xanthophyllomyces dendrorhous</name>
    <dbReference type="NCBI Taxonomy" id="264483"/>
    <lineage>
        <taxon>Eukaryota</taxon>
        <taxon>Fungi</taxon>
        <taxon>Dikarya</taxon>
        <taxon>Basidiomycota</taxon>
        <taxon>Agaricomycotina</taxon>
        <taxon>Tremellomycetes</taxon>
        <taxon>Cystofilobasidiales</taxon>
        <taxon>Mrakiaceae</taxon>
        <taxon>Phaffia</taxon>
    </lineage>
</organism>
<dbReference type="PANTHER" id="PTHR12849:SF0">
    <property type="entry name" value="LARIAT DEBRANCHING ENZYME"/>
    <property type="match status" value="1"/>
</dbReference>
<feature type="domain" description="Lariat debranching enzyme C-terminal" evidence="14">
    <location>
        <begin position="422"/>
        <end position="574"/>
    </location>
</feature>
<keyword evidence="10" id="KW-0408">Iron</keyword>
<keyword evidence="12" id="KW-0539">Nucleus</keyword>
<dbReference type="CDD" id="cd00844">
    <property type="entry name" value="MPP_Dbr1_N"/>
    <property type="match status" value="1"/>
</dbReference>
<dbReference type="InterPro" id="IPR007708">
    <property type="entry name" value="DBR1_C"/>
</dbReference>
<dbReference type="InterPro" id="IPR041816">
    <property type="entry name" value="Dbr1_N"/>
</dbReference>
<dbReference type="GO" id="GO:0046872">
    <property type="term" value="F:metal ion binding"/>
    <property type="evidence" value="ECO:0007669"/>
    <property type="project" value="UniProtKB-KW"/>
</dbReference>
<dbReference type="GO" id="GO:0005634">
    <property type="term" value="C:nucleus"/>
    <property type="evidence" value="ECO:0007669"/>
    <property type="project" value="UniProtKB-SubCell"/>
</dbReference>
<accession>A0A0F7SQR8</accession>
<evidence type="ECO:0000256" key="2">
    <source>
        <dbReference type="ARBA" id="ARBA00001947"/>
    </source>
</evidence>
<feature type="compositionally biased region" description="Acidic residues" evidence="13">
    <location>
        <begin position="378"/>
        <end position="391"/>
    </location>
</feature>
<evidence type="ECO:0000313" key="15">
    <source>
        <dbReference type="EMBL" id="CED82393.1"/>
    </source>
</evidence>
<dbReference type="Pfam" id="PF05011">
    <property type="entry name" value="DBR1"/>
    <property type="match status" value="1"/>
</dbReference>
<dbReference type="FunFam" id="3.60.21.10:FF:000035">
    <property type="entry name" value="Lariat debranching enzyme"/>
    <property type="match status" value="1"/>
</dbReference>
<dbReference type="GO" id="GO:0008419">
    <property type="term" value="F:RNA lariat debranching enzyme activity"/>
    <property type="evidence" value="ECO:0007669"/>
    <property type="project" value="TreeGrafter"/>
</dbReference>